<keyword evidence="1" id="KW-0261">Viral envelope protein</keyword>
<proteinExistence type="predicted"/>
<name>A0A0H3YA69_HV1</name>
<organism evidence="1">
    <name type="scientific">Human immunodeficiency virus type 1</name>
    <name type="common">HIV-1</name>
    <dbReference type="NCBI Taxonomy" id="11676"/>
    <lineage>
        <taxon>Viruses</taxon>
        <taxon>Riboviria</taxon>
        <taxon>Pararnavirae</taxon>
        <taxon>Artverviricota</taxon>
        <taxon>Revtraviricetes</taxon>
        <taxon>Ortervirales</taxon>
        <taxon>Retroviridae</taxon>
        <taxon>Orthoretrovirinae</taxon>
        <taxon>Lentivirus</taxon>
        <taxon>Lentivirus humimdef1</taxon>
    </lineage>
</organism>
<reference evidence="1" key="1">
    <citation type="journal article" date="2015" name="J. Clin. Microbiol.">
        <title>Long-Range HIV Genotyping Using Viral RNA and Proviral DNA for Analysis of HIV Drug Resistance and HIV Clustering.</title>
        <authorList>
            <person name="Novitsky V."/>
            <person name="Zahralban-Steele M."/>
            <person name="McLane M.F."/>
            <person name="Moyo S."/>
            <person name="van Widenfelt E."/>
            <person name="Gaseitsiwe S."/>
            <person name="Makhema J."/>
            <person name="Essex M."/>
        </authorList>
    </citation>
    <scope>NUCLEOTIDE SEQUENCE</scope>
    <source>
        <strain evidence="1">Bcpp_00105_amp2</strain>
    </source>
</reference>
<gene>
    <name evidence="1" type="primary">vpu</name>
</gene>
<protein>
    <submittedName>
        <fullName evidence="1">Truncated envelope glycoprotein</fullName>
    </submittedName>
</protein>
<sequence length="13" mass="1720">MKVKRILKNYLQW</sequence>
<evidence type="ECO:0000313" key="1">
    <source>
        <dbReference type="EMBL" id="AKN10755.1"/>
    </source>
</evidence>
<keyword evidence="1" id="KW-0946">Virion</keyword>
<dbReference type="GO" id="GO:0019031">
    <property type="term" value="C:viral envelope"/>
    <property type="evidence" value="ECO:0007669"/>
    <property type="project" value="UniProtKB-KW"/>
</dbReference>
<dbReference type="EMBL" id="KR861266">
    <property type="protein sequence ID" value="AKN10755.1"/>
    <property type="molecule type" value="Genomic_DNA"/>
</dbReference>
<accession>A0A0H3YA69</accession>
<organismHost>
    <name type="scientific">Homo sapiens</name>
    <name type="common">Human</name>
    <dbReference type="NCBI Taxonomy" id="9606"/>
</organismHost>